<dbReference type="NCBIfam" id="NF047401">
    <property type="entry name" value="TA_anti_VapB15"/>
    <property type="match status" value="1"/>
</dbReference>
<organism evidence="1 2">
    <name type="scientific">Flavobacterium aurantiibacter</name>
    <dbReference type="NCBI Taxonomy" id="2023067"/>
    <lineage>
        <taxon>Bacteria</taxon>
        <taxon>Pseudomonadati</taxon>
        <taxon>Bacteroidota</taxon>
        <taxon>Flavobacteriia</taxon>
        <taxon>Flavobacteriales</taxon>
        <taxon>Flavobacteriaceae</taxon>
        <taxon>Flavobacterium</taxon>
    </lineage>
</organism>
<dbReference type="RefSeq" id="WP_094484753.1">
    <property type="nucleotide sequence ID" value="NZ_NOXX01000001.1"/>
</dbReference>
<keyword evidence="2" id="KW-1185">Reference proteome</keyword>
<dbReference type="Proteomes" id="UP000216035">
    <property type="component" value="Unassembled WGS sequence"/>
</dbReference>
<proteinExistence type="predicted"/>
<dbReference type="OrthoDB" id="1122131at2"/>
<reference evidence="1 2" key="1">
    <citation type="submission" date="2017-07" db="EMBL/GenBank/DDBJ databases">
        <title>Flavobacterium cyanobacteriorum sp. nov., isolated from cyanobacterial aggregates in a eutrophic lake.</title>
        <authorList>
            <person name="Cai H."/>
        </authorList>
    </citation>
    <scope>NUCLEOTIDE SEQUENCE [LARGE SCALE GENOMIC DNA]</scope>
    <source>
        <strain evidence="1 2">TH167</strain>
    </source>
</reference>
<protein>
    <submittedName>
        <fullName evidence="1">Uncharacterized protein</fullName>
    </submittedName>
</protein>
<dbReference type="AlphaFoldDB" id="A0A256AFY9"/>
<evidence type="ECO:0000313" key="2">
    <source>
        <dbReference type="Proteomes" id="UP000216035"/>
    </source>
</evidence>
<accession>A0A256AFY9</accession>
<sequence length="76" mass="9129">MKASLEIDLSFNQILAVVKQLPRQQKIRLTKELEKEAIDTRLSKLLKRFNSEDLDMNLIDEEVERVRQQIYDQKKR</sequence>
<gene>
    <name evidence="1" type="ORF">CHX27_00010</name>
</gene>
<evidence type="ECO:0000313" key="1">
    <source>
        <dbReference type="EMBL" id="OYQ52578.1"/>
    </source>
</evidence>
<name>A0A256AFY9_9FLAO</name>
<dbReference type="EMBL" id="NOXX01000001">
    <property type="protein sequence ID" value="OYQ52578.1"/>
    <property type="molecule type" value="Genomic_DNA"/>
</dbReference>
<comment type="caution">
    <text evidence="1">The sequence shown here is derived from an EMBL/GenBank/DDBJ whole genome shotgun (WGS) entry which is preliminary data.</text>
</comment>